<dbReference type="EMBL" id="AKRT01000426">
    <property type="protein sequence ID" value="EIR14528.1"/>
    <property type="molecule type" value="Genomic_DNA"/>
</dbReference>
<dbReference type="Proteomes" id="UP000003231">
    <property type="component" value="Unassembled WGS sequence"/>
</dbReference>
<comment type="caution">
    <text evidence="2">The sequence shown here is derived from an EMBL/GenBank/DDBJ whole genome shotgun (WGS) entry which is preliminary data.</text>
</comment>
<proteinExistence type="predicted"/>
<evidence type="ECO:0000313" key="2">
    <source>
        <dbReference type="EMBL" id="EIR14528.1"/>
    </source>
</evidence>
<organism evidence="2 3">
    <name type="scientific">Yersinia pestis PY-08</name>
    <dbReference type="NCBI Taxonomy" id="992134"/>
    <lineage>
        <taxon>Bacteria</taxon>
        <taxon>Pseudomonadati</taxon>
        <taxon>Pseudomonadota</taxon>
        <taxon>Gammaproteobacteria</taxon>
        <taxon>Enterobacterales</taxon>
        <taxon>Yersiniaceae</taxon>
        <taxon>Yersinia</taxon>
    </lineage>
</organism>
<dbReference type="GO" id="GO:0042286">
    <property type="term" value="F:glutamate-1-semialdehyde 2,1-aminomutase activity"/>
    <property type="evidence" value="ECO:0007669"/>
    <property type="project" value="UniProtKB-EC"/>
</dbReference>
<accession>A0AB72ZF57</accession>
<dbReference type="EC" id="5.4.3.8" evidence="2"/>
<name>A0AB72ZF57_YERPE</name>
<comment type="cofactor">
    <cofactor evidence="1">
        <name>pyridoxal 5'-phosphate</name>
        <dbReference type="ChEBI" id="CHEBI:597326"/>
    </cofactor>
</comment>
<dbReference type="SUPFAM" id="SSF53383">
    <property type="entry name" value="PLP-dependent transferases"/>
    <property type="match status" value="1"/>
</dbReference>
<keyword evidence="2" id="KW-0413">Isomerase</keyword>
<dbReference type="PANTHER" id="PTHR43713:SF3">
    <property type="entry name" value="GLUTAMATE-1-SEMIALDEHYDE 2,1-AMINOMUTASE 1, CHLOROPLASTIC-RELATED"/>
    <property type="match status" value="1"/>
</dbReference>
<dbReference type="AlphaFoldDB" id="A0AB72ZF57"/>
<dbReference type="InterPro" id="IPR015422">
    <property type="entry name" value="PyrdxlP-dep_Trfase_small"/>
</dbReference>
<sequence length="73" mass="8396">MFGLFFTNADTVTCYQDVMNCDVERFKRFFHLMLEEGVYLAPSAFEAGFMSLAHSNEDIQKTVNAARRCFAKL</sequence>
<dbReference type="PANTHER" id="PTHR43713">
    <property type="entry name" value="GLUTAMATE-1-SEMIALDEHYDE 2,1-AMINOMUTASE"/>
    <property type="match status" value="1"/>
</dbReference>
<dbReference type="Gene3D" id="3.90.1150.10">
    <property type="entry name" value="Aspartate Aminotransferase, domain 1"/>
    <property type="match status" value="1"/>
</dbReference>
<dbReference type="InterPro" id="IPR015424">
    <property type="entry name" value="PyrdxlP-dep_Trfase"/>
</dbReference>
<reference evidence="2 3" key="1">
    <citation type="submission" date="2012-05" db="EMBL/GenBank/DDBJ databases">
        <title>Genome sequence of Yersinia Pestis PY-08.</title>
        <authorList>
            <person name="Santana-Cruz I."/>
            <person name="Sengamalay N."/>
            <person name="McCracken C."/>
            <person name="Daugherty S.C."/>
            <person name="Maroo A."/>
            <person name="Vara P.G."/>
            <person name="Tallon L.J."/>
            <person name="Sadzewicz L."/>
            <person name="Vinetz J.M."/>
            <person name="Cespedes Zambrano M.J."/>
            <person name="Fraser-Liggett C.M."/>
            <person name="Tettelin H."/>
        </authorList>
    </citation>
    <scope>NUCLEOTIDE SEQUENCE [LARGE SCALE GENOMIC DNA]</scope>
    <source>
        <strain evidence="2 3">PY-08</strain>
    </source>
</reference>
<evidence type="ECO:0000256" key="1">
    <source>
        <dbReference type="ARBA" id="ARBA00001933"/>
    </source>
</evidence>
<evidence type="ECO:0000313" key="3">
    <source>
        <dbReference type="Proteomes" id="UP000003231"/>
    </source>
</evidence>
<gene>
    <name evidence="2" type="ORF">YPPY08_3902</name>
</gene>
<protein>
    <submittedName>
        <fullName evidence="2">Glutamate-1-semialdehyde 2,1-aminomutase domain protein</fullName>
        <ecNumber evidence="2">5.4.3.8</ecNumber>
    </submittedName>
</protein>